<protein>
    <submittedName>
        <fullName evidence="2">RNH-like protein</fullName>
    </submittedName>
</protein>
<dbReference type="Proteomes" id="UP001164746">
    <property type="component" value="Chromosome 4"/>
</dbReference>
<feature type="domain" description="RNase H type-1" evidence="1">
    <location>
        <begin position="76"/>
        <end position="212"/>
    </location>
</feature>
<dbReference type="Gene3D" id="3.30.420.10">
    <property type="entry name" value="Ribonuclease H-like superfamily/Ribonuclease H"/>
    <property type="match status" value="1"/>
</dbReference>
<keyword evidence="3" id="KW-1185">Reference proteome</keyword>
<evidence type="ECO:0000313" key="3">
    <source>
        <dbReference type="Proteomes" id="UP001164746"/>
    </source>
</evidence>
<dbReference type="CDD" id="cd09276">
    <property type="entry name" value="Rnase_HI_RT_non_LTR"/>
    <property type="match status" value="1"/>
</dbReference>
<sequence length="212" mass="23185">MAKPDTSLIKQTLNMGEKKTNQIKQPTPIIKMLQQVTDMKLLIDININSIEPEASYLEGLQPSRRRPEYWNNLEDEVNTVIAFTDGSCLGNPGPCGAGACIYFNDQKRVELSQPVAKSASILVGELVAIKMTLQCIIDEAKKKQLQNVRILTDSQTSAGILTLGGSVSSHKSLISEIQNLLQSDIQGNEVADMLAKKAAKEAELLDEDLMTA</sequence>
<evidence type="ECO:0000313" key="2">
    <source>
        <dbReference type="EMBL" id="WAR01815.1"/>
    </source>
</evidence>
<proteinExistence type="predicted"/>
<dbReference type="InterPro" id="IPR012337">
    <property type="entry name" value="RNaseH-like_sf"/>
</dbReference>
<reference evidence="2" key="1">
    <citation type="submission" date="2022-11" db="EMBL/GenBank/DDBJ databases">
        <title>Centuries of genome instability and evolution in soft-shell clam transmissible cancer (bioRxiv).</title>
        <authorList>
            <person name="Hart S.F.M."/>
            <person name="Yonemitsu M.A."/>
            <person name="Giersch R.M."/>
            <person name="Beal B.F."/>
            <person name="Arriagada G."/>
            <person name="Davis B.W."/>
            <person name="Ostrander E.A."/>
            <person name="Goff S.P."/>
            <person name="Metzger M.J."/>
        </authorList>
    </citation>
    <scope>NUCLEOTIDE SEQUENCE</scope>
    <source>
        <strain evidence="2">MELC-2E11</strain>
        <tissue evidence="2">Siphon/mantle</tissue>
    </source>
</reference>
<dbReference type="Pfam" id="PF00075">
    <property type="entry name" value="RNase_H"/>
    <property type="match status" value="1"/>
</dbReference>
<organism evidence="2 3">
    <name type="scientific">Mya arenaria</name>
    <name type="common">Soft-shell clam</name>
    <dbReference type="NCBI Taxonomy" id="6604"/>
    <lineage>
        <taxon>Eukaryota</taxon>
        <taxon>Metazoa</taxon>
        <taxon>Spiralia</taxon>
        <taxon>Lophotrochozoa</taxon>
        <taxon>Mollusca</taxon>
        <taxon>Bivalvia</taxon>
        <taxon>Autobranchia</taxon>
        <taxon>Heteroconchia</taxon>
        <taxon>Euheterodonta</taxon>
        <taxon>Imparidentia</taxon>
        <taxon>Neoheterodontei</taxon>
        <taxon>Myida</taxon>
        <taxon>Myoidea</taxon>
        <taxon>Myidae</taxon>
        <taxon>Mya</taxon>
    </lineage>
</organism>
<dbReference type="InterPro" id="IPR036397">
    <property type="entry name" value="RNaseH_sf"/>
</dbReference>
<dbReference type="PROSITE" id="PS50879">
    <property type="entry name" value="RNASE_H_1"/>
    <property type="match status" value="1"/>
</dbReference>
<accession>A0ABY7DWI1</accession>
<dbReference type="EMBL" id="CP111015">
    <property type="protein sequence ID" value="WAR01815.1"/>
    <property type="molecule type" value="Genomic_DNA"/>
</dbReference>
<dbReference type="InterPro" id="IPR002156">
    <property type="entry name" value="RNaseH_domain"/>
</dbReference>
<evidence type="ECO:0000259" key="1">
    <source>
        <dbReference type="PROSITE" id="PS50879"/>
    </source>
</evidence>
<feature type="non-terminal residue" evidence="2">
    <location>
        <position position="212"/>
    </location>
</feature>
<gene>
    <name evidence="2" type="ORF">MAR_008373</name>
</gene>
<name>A0ABY7DWI1_MYAAR</name>
<dbReference type="SUPFAM" id="SSF53098">
    <property type="entry name" value="Ribonuclease H-like"/>
    <property type="match status" value="1"/>
</dbReference>